<protein>
    <submittedName>
        <fullName evidence="2">Uncharacterized protein</fullName>
    </submittedName>
</protein>
<dbReference type="InParanoid" id="F4RWL1"/>
<accession>F4RWL1</accession>
<organism evidence="3">
    <name type="scientific">Melampsora larici-populina (strain 98AG31 / pathotype 3-4-7)</name>
    <name type="common">Poplar leaf rust fungus</name>
    <dbReference type="NCBI Taxonomy" id="747676"/>
    <lineage>
        <taxon>Eukaryota</taxon>
        <taxon>Fungi</taxon>
        <taxon>Dikarya</taxon>
        <taxon>Basidiomycota</taxon>
        <taxon>Pucciniomycotina</taxon>
        <taxon>Pucciniomycetes</taxon>
        <taxon>Pucciniales</taxon>
        <taxon>Melampsoraceae</taxon>
        <taxon>Melampsora</taxon>
    </lineage>
</organism>
<keyword evidence="3" id="KW-1185">Reference proteome</keyword>
<dbReference type="VEuPathDB" id="FungiDB:MELLADRAFT_109472"/>
<feature type="compositionally biased region" description="Polar residues" evidence="1">
    <location>
        <begin position="770"/>
        <end position="784"/>
    </location>
</feature>
<feature type="region of interest" description="Disordered" evidence="1">
    <location>
        <begin position="61"/>
        <end position="176"/>
    </location>
</feature>
<feature type="compositionally biased region" description="Acidic residues" evidence="1">
    <location>
        <begin position="151"/>
        <end position="165"/>
    </location>
</feature>
<evidence type="ECO:0000256" key="1">
    <source>
        <dbReference type="SAM" id="MobiDB-lite"/>
    </source>
</evidence>
<reference evidence="3" key="1">
    <citation type="journal article" date="2011" name="Proc. Natl. Acad. Sci. U.S.A.">
        <title>Obligate biotrophy features unraveled by the genomic analysis of rust fungi.</title>
        <authorList>
            <person name="Duplessis S."/>
            <person name="Cuomo C.A."/>
            <person name="Lin Y.-C."/>
            <person name="Aerts A."/>
            <person name="Tisserant E."/>
            <person name="Veneault-Fourrey C."/>
            <person name="Joly D.L."/>
            <person name="Hacquard S."/>
            <person name="Amselem J."/>
            <person name="Cantarel B.L."/>
            <person name="Chiu R."/>
            <person name="Coutinho P.M."/>
            <person name="Feau N."/>
            <person name="Field M."/>
            <person name="Frey P."/>
            <person name="Gelhaye E."/>
            <person name="Goldberg J."/>
            <person name="Grabherr M.G."/>
            <person name="Kodira C.D."/>
            <person name="Kohler A."/>
            <person name="Kuees U."/>
            <person name="Lindquist E.A."/>
            <person name="Lucas S.M."/>
            <person name="Mago R."/>
            <person name="Mauceli E."/>
            <person name="Morin E."/>
            <person name="Murat C."/>
            <person name="Pangilinan J.L."/>
            <person name="Park R."/>
            <person name="Pearson M."/>
            <person name="Quesneville H."/>
            <person name="Rouhier N."/>
            <person name="Sakthikumar S."/>
            <person name="Salamov A.A."/>
            <person name="Schmutz J."/>
            <person name="Selles B."/>
            <person name="Shapiro H."/>
            <person name="Tanguay P."/>
            <person name="Tuskan G.A."/>
            <person name="Henrissat B."/>
            <person name="Van de Peer Y."/>
            <person name="Rouze P."/>
            <person name="Ellis J.G."/>
            <person name="Dodds P.N."/>
            <person name="Schein J.E."/>
            <person name="Zhong S."/>
            <person name="Hamelin R.C."/>
            <person name="Grigoriev I.V."/>
            <person name="Szabo L.J."/>
            <person name="Martin F."/>
        </authorList>
    </citation>
    <scope>NUCLEOTIDE SEQUENCE [LARGE SCALE GENOMIC DNA]</scope>
    <source>
        <strain evidence="3">98AG31 / pathotype 3-4-7</strain>
    </source>
</reference>
<dbReference type="KEGG" id="mlr:MELLADRAFT_109472"/>
<dbReference type="Proteomes" id="UP000001072">
    <property type="component" value="Unassembled WGS sequence"/>
</dbReference>
<gene>
    <name evidence="2" type="ORF">MELLADRAFT_109472</name>
</gene>
<dbReference type="HOGENOM" id="CLU_357547_0_0_1"/>
<feature type="compositionally biased region" description="Basic and acidic residues" evidence="1">
    <location>
        <begin position="307"/>
        <end position="316"/>
    </location>
</feature>
<sequence>MGQQTLFVRYKTCYYAQSTVSHLSPVAINRTADLVCEVQDLLLASINAAEVAKQRILLQKARQPNEADTARTRSERYGRHPNAGALASDPVKGTSSKSAKPTEEDDSNGEAMIPETPTPASRKERTNVPVIEADTNPPSKEKDNAVVGIENEMESTQESALDDTIMDQSNDPSQADKDIIDSLTFKKKQADDPVGPSSATQNMCRIEINRAREEYQCVKDLYDTTHEKVMKLEQKARDRAIDKALLISRAYLESLEQDMRDNKASYLSALSGNHPEVIFVPAAPTLPAPVTQANPIRSIPVAKKRKAGETKEDGPVKHARANDPSVYFDLEARVSNKEALTNIGTKKGKTQIKSHTTVSAELNAWASGPMNPGAEVQMKDVVEEKKGSKKKEKVAEVREEEKVETMQVDGKSIFHKDQVDLTGFHEAYWSVRVLFIASGDKNDTNSINVALHEATTFLMYHNILLCKLPGAKQLLIHPTPDEKKEMKYILDGINSSHFNWGEVLALPAANIIHTWEFDCEDFNGKPVIHDLAPHLNYIKALVEDRDLMLLRLQTSPRLIQILSQDMLLSPEWLNWSVIQQSTNYPWDQKNALFRSLHSMTCRVDQLRDWTKHSVIKSNIRNAHTMFHELLSDSVRLVSFQSNHESFSIRTEGEDGVEKSTVGMSRTITWLVNQCTSGHNDDAPIRQSRNPPTTMRALQKKFFFIFLGVNLIYKAEVHNLLLKKAEVEKVPVREIKSMKALQKTSSVLHQLFNDRNKFKSGSQKSIAGPSTPKSITGPSSGQTPR</sequence>
<dbReference type="RefSeq" id="XP_007413676.1">
    <property type="nucleotide sequence ID" value="XM_007413614.1"/>
</dbReference>
<feature type="region of interest" description="Disordered" evidence="1">
    <location>
        <begin position="751"/>
        <end position="784"/>
    </location>
</feature>
<dbReference type="GeneID" id="18923772"/>
<evidence type="ECO:0000313" key="3">
    <source>
        <dbReference type="Proteomes" id="UP000001072"/>
    </source>
</evidence>
<feature type="compositionally biased region" description="Basic and acidic residues" evidence="1">
    <location>
        <begin position="63"/>
        <end position="78"/>
    </location>
</feature>
<dbReference type="EMBL" id="GL883126">
    <property type="protein sequence ID" value="EGG03216.1"/>
    <property type="molecule type" value="Genomic_DNA"/>
</dbReference>
<proteinExistence type="predicted"/>
<evidence type="ECO:0000313" key="2">
    <source>
        <dbReference type="EMBL" id="EGG03216.1"/>
    </source>
</evidence>
<feature type="region of interest" description="Disordered" evidence="1">
    <location>
        <begin position="302"/>
        <end position="321"/>
    </location>
</feature>
<dbReference type="AlphaFoldDB" id="F4RWL1"/>
<name>F4RWL1_MELLP</name>